<dbReference type="SUPFAM" id="SSF51735">
    <property type="entry name" value="NAD(P)-binding Rossmann-fold domains"/>
    <property type="match status" value="1"/>
</dbReference>
<feature type="domain" description="NAD-dependent epimerase/dehydratase" evidence="2">
    <location>
        <begin position="8"/>
        <end position="224"/>
    </location>
</feature>
<dbReference type="AlphaFoldDB" id="D7BNE4"/>
<evidence type="ECO:0000256" key="1">
    <source>
        <dbReference type="ARBA" id="ARBA00009353"/>
    </source>
</evidence>
<dbReference type="PANTHER" id="PTHR11092">
    <property type="entry name" value="SUGAR NUCLEOTIDE EPIMERASE RELATED"/>
    <property type="match status" value="1"/>
</dbReference>
<dbReference type="eggNOG" id="COG1090">
    <property type="taxonomic scope" value="Bacteria"/>
</dbReference>
<evidence type="ECO:0000259" key="2">
    <source>
        <dbReference type="Pfam" id="PF01370"/>
    </source>
</evidence>
<accession>D7BNE4</accession>
<reference evidence="4 5" key="1">
    <citation type="journal article" date="2010" name="Stand. Genomic Sci.">
        <title>Complete genome sequence of Arcanobacterium haemolyticum type strain (11018).</title>
        <authorList>
            <person name="Yasawong M."/>
            <person name="Teshima H."/>
            <person name="Lapidus A."/>
            <person name="Nolan M."/>
            <person name="Lucas S."/>
            <person name="Glavina Del Rio T."/>
            <person name="Tice H."/>
            <person name="Cheng J."/>
            <person name="Bruce D."/>
            <person name="Detter C."/>
            <person name="Tapia R."/>
            <person name="Han C."/>
            <person name="Goodwin L."/>
            <person name="Pitluck S."/>
            <person name="Liolios K."/>
            <person name="Ivanova N."/>
            <person name="Mavromatis K."/>
            <person name="Mikhailova N."/>
            <person name="Pati A."/>
            <person name="Chen A."/>
            <person name="Palaniappan K."/>
            <person name="Land M."/>
            <person name="Hauser L."/>
            <person name="Chang Y."/>
            <person name="Jeffries C."/>
            <person name="Rohde M."/>
            <person name="Sikorski J."/>
            <person name="Pukall R."/>
            <person name="Goker M."/>
            <person name="Woyke T."/>
            <person name="Bristow J."/>
            <person name="Eisen J."/>
            <person name="Markowitz V."/>
            <person name="Hugenholtz P."/>
            <person name="Kyrpides N."/>
            <person name="Klenk H."/>
        </authorList>
    </citation>
    <scope>NUCLEOTIDE SEQUENCE [LARGE SCALE GENOMIC DNA]</scope>
    <source>
        <strain evidence="5">ATCC 9345 / DSM 20595 / CCUG 17215 / LMG 16163 / NBRC 15585 / NCTC 8452 / 11018</strain>
    </source>
</reference>
<dbReference type="InterPro" id="IPR013549">
    <property type="entry name" value="DUF1731"/>
</dbReference>
<dbReference type="Gene3D" id="3.40.50.720">
    <property type="entry name" value="NAD(P)-binding Rossmann-like Domain"/>
    <property type="match status" value="1"/>
</dbReference>
<dbReference type="Pfam" id="PF01370">
    <property type="entry name" value="Epimerase"/>
    <property type="match status" value="1"/>
</dbReference>
<dbReference type="EMBL" id="CP002045">
    <property type="protein sequence ID" value="ADH92443.1"/>
    <property type="molecule type" value="Genomic_DNA"/>
</dbReference>
<evidence type="ECO:0000259" key="3">
    <source>
        <dbReference type="Pfam" id="PF08338"/>
    </source>
</evidence>
<comment type="similarity">
    <text evidence="1">Belongs to the NAD(P)-dependent epimerase/dehydratase family. SDR39U1 subfamily.</text>
</comment>
<protein>
    <submittedName>
        <fullName evidence="4">NAD-dependent epimerase/dehydratase</fullName>
    </submittedName>
</protein>
<dbReference type="NCBIfam" id="TIGR01777">
    <property type="entry name" value="yfcH"/>
    <property type="match status" value="1"/>
</dbReference>
<name>D7BNE4_ARCHD</name>
<organism evidence="4 5">
    <name type="scientific">Arcanobacterium haemolyticum (strain ATCC 9345 / DSM 20595 / CCM 5947 / CCUG 17215 / LMG 16163 / NBRC 15585 / NCTC 8452 / 11018)</name>
    <dbReference type="NCBI Taxonomy" id="644284"/>
    <lineage>
        <taxon>Bacteria</taxon>
        <taxon>Bacillati</taxon>
        <taxon>Actinomycetota</taxon>
        <taxon>Actinomycetes</taxon>
        <taxon>Actinomycetales</taxon>
        <taxon>Actinomycetaceae</taxon>
        <taxon>Arcanobacterium</taxon>
    </lineage>
</organism>
<dbReference type="KEGG" id="ahe:Arch_0710"/>
<evidence type="ECO:0000313" key="5">
    <source>
        <dbReference type="Proteomes" id="UP000000376"/>
    </source>
</evidence>
<dbReference type="Proteomes" id="UP000000376">
    <property type="component" value="Chromosome"/>
</dbReference>
<dbReference type="PANTHER" id="PTHR11092:SF0">
    <property type="entry name" value="EPIMERASE FAMILY PROTEIN SDR39U1"/>
    <property type="match status" value="1"/>
</dbReference>
<feature type="domain" description="DUF1731" evidence="3">
    <location>
        <begin position="274"/>
        <end position="303"/>
    </location>
</feature>
<dbReference type="RefSeq" id="WP_013169941.1">
    <property type="nucleotide sequence ID" value="NC_014218.1"/>
</dbReference>
<dbReference type="Pfam" id="PF08338">
    <property type="entry name" value="DUF1731"/>
    <property type="match status" value="1"/>
</dbReference>
<dbReference type="HOGENOM" id="CLU_047373_0_2_11"/>
<sequence length="313" mass="33385">MSTRPSLVIAGATGFIGTRLVEAAIAAGYQVTRLVRSLPREVPEHCTDVVWNPSAHDLDERVLAGAAGVVCLNGAPLVGKVWTRSYKQTLWKSRIDSVDTIVDAIVRLPADDRPACFISGSAIGFYGPDCGDAVLHEGSSQGAGFLAELCGAWESCAQRCAEEAGVRTVSVRTGLVMGADGGLLGILQHLYRAGLGGQLSDGKAWMSTISVIDHVRAILFLVARDDIEGPVNLTCPEPCENKVWNRLLGRHLQRPAVLRVPCGPLATLFPYAVGETVLASQRALPIRLLDAGFIFTAPHVADIFNSILPQKRG</sequence>
<gene>
    <name evidence="4" type="ordered locus">Arch_0710</name>
</gene>
<proteinExistence type="inferred from homology"/>
<dbReference type="InterPro" id="IPR010099">
    <property type="entry name" value="SDR39U1"/>
</dbReference>
<dbReference type="InterPro" id="IPR001509">
    <property type="entry name" value="Epimerase_deHydtase"/>
</dbReference>
<keyword evidence="5" id="KW-1185">Reference proteome</keyword>
<dbReference type="InterPro" id="IPR036291">
    <property type="entry name" value="NAD(P)-bd_dom_sf"/>
</dbReference>
<evidence type="ECO:0000313" key="4">
    <source>
        <dbReference type="EMBL" id="ADH92443.1"/>
    </source>
</evidence>
<dbReference type="STRING" id="644284.Arch_0710"/>